<dbReference type="Proteomes" id="UP000181936">
    <property type="component" value="Chromosome"/>
</dbReference>
<evidence type="ECO:0008006" key="4">
    <source>
        <dbReference type="Google" id="ProtNLM"/>
    </source>
</evidence>
<feature type="transmembrane region" description="Helical" evidence="1">
    <location>
        <begin position="6"/>
        <end position="24"/>
    </location>
</feature>
<evidence type="ECO:0000313" key="2">
    <source>
        <dbReference type="EMBL" id="APH03897.1"/>
    </source>
</evidence>
<name>A0A1L3MNI7_9BACI</name>
<evidence type="ECO:0000256" key="1">
    <source>
        <dbReference type="SAM" id="Phobius"/>
    </source>
</evidence>
<dbReference type="OrthoDB" id="2973177at2"/>
<keyword evidence="1" id="KW-0812">Transmembrane</keyword>
<dbReference type="KEGG" id="bwh:A9C19_03480"/>
<organism evidence="2 3">
    <name type="scientific">Bacillus weihaiensis</name>
    <dbReference type="NCBI Taxonomy" id="1547283"/>
    <lineage>
        <taxon>Bacteria</taxon>
        <taxon>Bacillati</taxon>
        <taxon>Bacillota</taxon>
        <taxon>Bacilli</taxon>
        <taxon>Bacillales</taxon>
        <taxon>Bacillaceae</taxon>
        <taxon>Bacillus</taxon>
    </lineage>
</organism>
<sequence length="78" mass="9178">MEFLVIMIFFPIGVILLTLLGFYLTKKSYVTPSLIFVLFAFIMLLFFNESFFIWVVIYTILSIVTTLLVLFIKKLLKK</sequence>
<keyword evidence="1" id="KW-0472">Membrane</keyword>
<keyword evidence="1" id="KW-1133">Transmembrane helix</keyword>
<evidence type="ECO:0000313" key="3">
    <source>
        <dbReference type="Proteomes" id="UP000181936"/>
    </source>
</evidence>
<feature type="transmembrane region" description="Helical" evidence="1">
    <location>
        <begin position="29"/>
        <end position="47"/>
    </location>
</feature>
<dbReference type="Pfam" id="PF10852">
    <property type="entry name" value="DUF2651"/>
    <property type="match status" value="1"/>
</dbReference>
<dbReference type="AlphaFoldDB" id="A0A1L3MNI7"/>
<keyword evidence="3" id="KW-1185">Reference proteome</keyword>
<dbReference type="InterPro" id="IPR020258">
    <property type="entry name" value="Uncharacterised_YbeF"/>
</dbReference>
<protein>
    <recommendedName>
        <fullName evidence="4">DUF2651 domain-containing protein</fullName>
    </recommendedName>
</protein>
<reference evidence="2 3" key="1">
    <citation type="journal article" date="2016" name="Sci. Rep.">
        <title>Complete genome sequence and transcriptomic analysis of a novel marine strain Bacillus weihaiensis reveals the mechanism of brown algae degradation.</title>
        <authorList>
            <person name="Zhu Y."/>
            <person name="Chen P."/>
            <person name="Bao Y."/>
            <person name="Men Y."/>
            <person name="Zeng Y."/>
            <person name="Yang J."/>
            <person name="Sun J."/>
            <person name="Sun Y."/>
        </authorList>
    </citation>
    <scope>NUCLEOTIDE SEQUENCE [LARGE SCALE GENOMIC DNA]</scope>
    <source>
        <strain evidence="2 3">Alg07</strain>
    </source>
</reference>
<gene>
    <name evidence="2" type="ORF">A9C19_03480</name>
</gene>
<accession>A0A1L3MNI7</accession>
<dbReference type="EMBL" id="CP016020">
    <property type="protein sequence ID" value="APH03897.1"/>
    <property type="molecule type" value="Genomic_DNA"/>
</dbReference>
<feature type="transmembrane region" description="Helical" evidence="1">
    <location>
        <begin position="53"/>
        <end position="72"/>
    </location>
</feature>
<proteinExistence type="predicted"/>